<accession>A0A136ITJ2</accession>
<dbReference type="Proteomes" id="UP000070501">
    <property type="component" value="Unassembled WGS sequence"/>
</dbReference>
<name>A0A136ITJ2_9PEZI</name>
<gene>
    <name evidence="2" type="ORF">Micbo1qcDRAFT_177982</name>
</gene>
<evidence type="ECO:0000313" key="2">
    <source>
        <dbReference type="EMBL" id="KXJ88344.1"/>
    </source>
</evidence>
<dbReference type="EMBL" id="KQ964258">
    <property type="protein sequence ID" value="KXJ88344.1"/>
    <property type="molecule type" value="Genomic_DNA"/>
</dbReference>
<evidence type="ECO:0000313" key="3">
    <source>
        <dbReference type="Proteomes" id="UP000070501"/>
    </source>
</evidence>
<organism evidence="2 3">
    <name type="scientific">Microdochium bolleyi</name>
    <dbReference type="NCBI Taxonomy" id="196109"/>
    <lineage>
        <taxon>Eukaryota</taxon>
        <taxon>Fungi</taxon>
        <taxon>Dikarya</taxon>
        <taxon>Ascomycota</taxon>
        <taxon>Pezizomycotina</taxon>
        <taxon>Sordariomycetes</taxon>
        <taxon>Xylariomycetidae</taxon>
        <taxon>Xylariales</taxon>
        <taxon>Microdochiaceae</taxon>
        <taxon>Microdochium</taxon>
    </lineage>
</organism>
<sequence length="364" mass="41754">MRNLFNSLRGRNTEAFTPAPIHDLGILARLPAELRQRLLVTAFGRRELHLDLRLVPRHWRPLHSRQGDSAHGRGSAPWSGNTPKTNPQDEREWRWYGCVCHRQPPWRGTRTFSWPHDDHCLEGEANLCAAHHPPPGKPRGTCDYIIGVLGWLLLYGTNVFILESQELLDLLLDPIKARRGHVVLPQHLAMVESLEVRIDTMLFQTPGKDYSYSYLPNWNRRQSLPHLSGLQAKFPSLRSLVISFTEYLYDDYETRPAARLPELKKALLDPLAEALAPFGATLEQPVVVELPLGVFTDLESLKVFAEEKRDNHIVDGRTWLCYPILCSDEKQFYHIKAGAELGLYWDYNDRPRIYGDAYFPLGHG</sequence>
<protein>
    <submittedName>
        <fullName evidence="2">Uncharacterized protein</fullName>
    </submittedName>
</protein>
<dbReference type="AlphaFoldDB" id="A0A136ITJ2"/>
<dbReference type="STRING" id="196109.A0A136ITJ2"/>
<reference evidence="3" key="1">
    <citation type="submission" date="2016-02" db="EMBL/GenBank/DDBJ databases">
        <title>Draft genome sequence of Microdochium bolleyi, a fungal endophyte of beachgrass.</title>
        <authorList>
            <consortium name="DOE Joint Genome Institute"/>
            <person name="David A.S."/>
            <person name="May G."/>
            <person name="Haridas S."/>
            <person name="Lim J."/>
            <person name="Wang M."/>
            <person name="Labutti K."/>
            <person name="Lipzen A."/>
            <person name="Barry K."/>
            <person name="Grigoriev I.V."/>
        </authorList>
    </citation>
    <scope>NUCLEOTIDE SEQUENCE [LARGE SCALE GENOMIC DNA]</scope>
    <source>
        <strain evidence="3">J235TASD1</strain>
    </source>
</reference>
<dbReference type="OrthoDB" id="515692at2759"/>
<evidence type="ECO:0000256" key="1">
    <source>
        <dbReference type="SAM" id="MobiDB-lite"/>
    </source>
</evidence>
<dbReference type="InParanoid" id="A0A136ITJ2"/>
<feature type="region of interest" description="Disordered" evidence="1">
    <location>
        <begin position="63"/>
        <end position="88"/>
    </location>
</feature>
<proteinExistence type="predicted"/>
<keyword evidence="3" id="KW-1185">Reference proteome</keyword>